<feature type="region of interest" description="Disordered" evidence="2">
    <location>
        <begin position="375"/>
        <end position="540"/>
    </location>
</feature>
<feature type="compositionally biased region" description="Low complexity" evidence="2">
    <location>
        <begin position="214"/>
        <end position="234"/>
    </location>
</feature>
<feature type="compositionally biased region" description="Basic and acidic residues" evidence="2">
    <location>
        <begin position="148"/>
        <end position="185"/>
    </location>
</feature>
<feature type="region of interest" description="Disordered" evidence="2">
    <location>
        <begin position="148"/>
        <end position="304"/>
    </location>
</feature>
<dbReference type="Pfam" id="PF12757">
    <property type="entry name" value="Eisosome1"/>
    <property type="match status" value="1"/>
</dbReference>
<accession>A0A9W9HTJ8</accession>
<feature type="compositionally biased region" description="Basic and acidic residues" evidence="2">
    <location>
        <begin position="481"/>
        <end position="491"/>
    </location>
</feature>
<organism evidence="3 4">
    <name type="scientific">Penicillium canariense</name>
    <dbReference type="NCBI Taxonomy" id="189055"/>
    <lineage>
        <taxon>Eukaryota</taxon>
        <taxon>Fungi</taxon>
        <taxon>Dikarya</taxon>
        <taxon>Ascomycota</taxon>
        <taxon>Pezizomycotina</taxon>
        <taxon>Eurotiomycetes</taxon>
        <taxon>Eurotiomycetidae</taxon>
        <taxon>Eurotiales</taxon>
        <taxon>Aspergillaceae</taxon>
        <taxon>Penicillium</taxon>
    </lineage>
</organism>
<keyword evidence="4" id="KW-1185">Reference proteome</keyword>
<gene>
    <name evidence="3" type="ORF">N7482_008623</name>
</gene>
<dbReference type="PANTHER" id="PTHR28298:SF1">
    <property type="entry name" value="EISOSOME PROTEIN 1"/>
    <property type="match status" value="1"/>
</dbReference>
<keyword evidence="1" id="KW-0175">Coiled coil</keyword>
<dbReference type="AlphaFoldDB" id="A0A9W9HTJ8"/>
<evidence type="ECO:0000313" key="4">
    <source>
        <dbReference type="Proteomes" id="UP001149163"/>
    </source>
</evidence>
<evidence type="ECO:0000256" key="2">
    <source>
        <dbReference type="SAM" id="MobiDB-lite"/>
    </source>
</evidence>
<protein>
    <submittedName>
        <fullName evidence="3">Uncharacterized protein</fullName>
    </submittedName>
</protein>
<dbReference type="PANTHER" id="PTHR28298">
    <property type="entry name" value="EISOSOME PROTEIN 1"/>
    <property type="match status" value="1"/>
</dbReference>
<evidence type="ECO:0000313" key="3">
    <source>
        <dbReference type="EMBL" id="KAJ5157523.1"/>
    </source>
</evidence>
<name>A0A9W9HTJ8_9EURO</name>
<dbReference type="InterPro" id="IPR024527">
    <property type="entry name" value="Eisosome1"/>
</dbReference>
<feature type="region of interest" description="Disordered" evidence="2">
    <location>
        <begin position="1"/>
        <end position="22"/>
    </location>
</feature>
<reference evidence="3" key="2">
    <citation type="journal article" date="2023" name="IMA Fungus">
        <title>Comparative genomic study of the Penicillium genus elucidates a diverse pangenome and 15 lateral gene transfer events.</title>
        <authorList>
            <person name="Petersen C."/>
            <person name="Sorensen T."/>
            <person name="Nielsen M.R."/>
            <person name="Sondergaard T.E."/>
            <person name="Sorensen J.L."/>
            <person name="Fitzpatrick D.A."/>
            <person name="Frisvad J.C."/>
            <person name="Nielsen K.L."/>
        </authorList>
    </citation>
    <scope>NUCLEOTIDE SEQUENCE</scope>
    <source>
        <strain evidence="3">IBT 26290</strain>
    </source>
</reference>
<feature type="compositionally biased region" description="Polar residues" evidence="2">
    <location>
        <begin position="454"/>
        <end position="464"/>
    </location>
</feature>
<dbReference type="EMBL" id="JAPQKN010000006">
    <property type="protein sequence ID" value="KAJ5157523.1"/>
    <property type="molecule type" value="Genomic_DNA"/>
</dbReference>
<feature type="compositionally biased region" description="Basic residues" evidence="2">
    <location>
        <begin position="186"/>
        <end position="200"/>
    </location>
</feature>
<dbReference type="RefSeq" id="XP_056540512.1">
    <property type="nucleotide sequence ID" value="XM_056690747.1"/>
</dbReference>
<feature type="coiled-coil region" evidence="1">
    <location>
        <begin position="82"/>
        <end position="109"/>
    </location>
</feature>
<reference evidence="3" key="1">
    <citation type="submission" date="2022-11" db="EMBL/GenBank/DDBJ databases">
        <authorList>
            <person name="Petersen C."/>
        </authorList>
    </citation>
    <scope>NUCLEOTIDE SEQUENCE</scope>
    <source>
        <strain evidence="3">IBT 26290</strain>
    </source>
</reference>
<dbReference type="GO" id="GO:0070941">
    <property type="term" value="P:eisosome assembly"/>
    <property type="evidence" value="ECO:0007669"/>
    <property type="project" value="TreeGrafter"/>
</dbReference>
<sequence>MPTRRKRTSSDADASQVDAEQSRHIRNQMFSLRTKLNKVDERRQRDRDLLMEAARRNVDATIHDMEMKVYADTGRAPPSIQKEWDEAARERAREEAESTEAEGAQANRVHIGSSRYIEMADVEAVARSRVQPALDDITDQAERRRAEELEARLDAEEEERRAAIERERESSLNRAEKREGVSEKRGSKRLKLFMWKRKSKQMQEEKPDLQEEAVTPGVTTEEPAEEAPAAQEVVDASEAEEVAPAAPEAAQAAAPLLEADATEGIAPAAPEAPQAAAPALETGAGAEAASVSKEAIRQDDSVPETAGATTIMAAAPITAPVQPVHEEVDDLSDIARPHTAPRDAAATGGVSAMHIVQPITSPRADSKLKTWFRDRLVRRTSGPQPIYPHQPGPEFNTDSEVGFTGGAALTGRTEPRTAALSSHPVSNEDLESNHSGDWDMTNSPTEESGAHPEASQNGNGNASSKRQRLRKSFMKSVSRNTQERKSNEISHKRQNSGALSEGGGYVRGLRDSATEQGLPVPPILSETVSTGRESKFSEDL</sequence>
<dbReference type="Proteomes" id="UP001149163">
    <property type="component" value="Unassembled WGS sequence"/>
</dbReference>
<feature type="compositionally biased region" description="Low complexity" evidence="2">
    <location>
        <begin position="242"/>
        <end position="289"/>
    </location>
</feature>
<dbReference type="GeneID" id="81429923"/>
<dbReference type="OrthoDB" id="4070583at2759"/>
<comment type="caution">
    <text evidence="3">The sequence shown here is derived from an EMBL/GenBank/DDBJ whole genome shotgun (WGS) entry which is preliminary data.</text>
</comment>
<evidence type="ECO:0000256" key="1">
    <source>
        <dbReference type="SAM" id="Coils"/>
    </source>
</evidence>
<proteinExistence type="predicted"/>